<reference evidence="4" key="1">
    <citation type="journal article" date="2019" name="Int. J. Syst. Evol. Microbiol.">
        <title>The Global Catalogue of Microorganisms (GCM) 10K type strain sequencing project: providing services to taxonomists for standard genome sequencing and annotation.</title>
        <authorList>
            <consortium name="The Broad Institute Genomics Platform"/>
            <consortium name="The Broad Institute Genome Sequencing Center for Infectious Disease"/>
            <person name="Wu L."/>
            <person name="Ma J."/>
        </authorList>
    </citation>
    <scope>NUCLEOTIDE SEQUENCE [LARGE SCALE GENOMIC DNA]</scope>
    <source>
        <strain evidence="4">JCM 14917</strain>
    </source>
</reference>
<evidence type="ECO:0000256" key="1">
    <source>
        <dbReference type="SAM" id="MobiDB-lite"/>
    </source>
</evidence>
<organism evidence="3 4">
    <name type="scientific">Arthrobacter parietis</name>
    <dbReference type="NCBI Taxonomy" id="271434"/>
    <lineage>
        <taxon>Bacteria</taxon>
        <taxon>Bacillati</taxon>
        <taxon>Actinomycetota</taxon>
        <taxon>Actinomycetes</taxon>
        <taxon>Micrococcales</taxon>
        <taxon>Micrococcaceae</taxon>
        <taxon>Arthrobacter</taxon>
    </lineage>
</organism>
<accession>A0ABP5MQ63</accession>
<feature type="signal peptide" evidence="2">
    <location>
        <begin position="1"/>
        <end position="24"/>
    </location>
</feature>
<dbReference type="RefSeq" id="WP_346028434.1">
    <property type="nucleotide sequence ID" value="NZ_BAAAON010000003.1"/>
</dbReference>
<name>A0ABP5MQ63_9MICC</name>
<comment type="caution">
    <text evidence="3">The sequence shown here is derived from an EMBL/GenBank/DDBJ whole genome shotgun (WGS) entry which is preliminary data.</text>
</comment>
<feature type="compositionally biased region" description="Pro residues" evidence="1">
    <location>
        <begin position="84"/>
        <end position="121"/>
    </location>
</feature>
<gene>
    <name evidence="3" type="ORF">GCM10009784_24160</name>
</gene>
<evidence type="ECO:0000313" key="4">
    <source>
        <dbReference type="Proteomes" id="UP001500974"/>
    </source>
</evidence>
<protein>
    <recommendedName>
        <fullName evidence="5">IPT/TIG domain-containing protein</fullName>
    </recommendedName>
</protein>
<keyword evidence="4" id="KW-1185">Reference proteome</keyword>
<dbReference type="Proteomes" id="UP001500974">
    <property type="component" value="Unassembled WGS sequence"/>
</dbReference>
<proteinExistence type="predicted"/>
<sequence length="236" mass="24094">MSKLPAVLALTVTTTLLLVGCTNATGEPEARTTTASASPSPSATPTPEETATEEPAETPEPSAEPSPEPSDEPSTPPATEAPAEPAPTLEPLPTAPGDPFVPPPHGEPNPGTPFVPPPHGEPNPFAGAPNTVTPGPVWGSVQTVVQAGTAFTITGSGYQPGQRITVFFGPSRTDYSIIGEQSAYASPSGNYSFTITLSPDITPGTYGVLTATPDGMPSGQSIDETRRWATIEVVAP</sequence>
<dbReference type="EMBL" id="BAAAON010000003">
    <property type="protein sequence ID" value="GAA2176687.1"/>
    <property type="molecule type" value="Genomic_DNA"/>
</dbReference>
<feature type="compositionally biased region" description="Low complexity" evidence="1">
    <location>
        <begin position="31"/>
        <end position="49"/>
    </location>
</feature>
<evidence type="ECO:0000313" key="3">
    <source>
        <dbReference type="EMBL" id="GAA2176687.1"/>
    </source>
</evidence>
<feature type="chain" id="PRO_5047441462" description="IPT/TIG domain-containing protein" evidence="2">
    <location>
        <begin position="25"/>
        <end position="236"/>
    </location>
</feature>
<evidence type="ECO:0008006" key="5">
    <source>
        <dbReference type="Google" id="ProtNLM"/>
    </source>
</evidence>
<feature type="region of interest" description="Disordered" evidence="1">
    <location>
        <begin position="25"/>
        <end position="134"/>
    </location>
</feature>
<keyword evidence="2" id="KW-0732">Signal</keyword>
<evidence type="ECO:0000256" key="2">
    <source>
        <dbReference type="SAM" id="SignalP"/>
    </source>
</evidence>
<dbReference type="PROSITE" id="PS51257">
    <property type="entry name" value="PROKAR_LIPOPROTEIN"/>
    <property type="match status" value="1"/>
</dbReference>